<keyword evidence="7" id="KW-1185">Reference proteome</keyword>
<evidence type="ECO:0000256" key="4">
    <source>
        <dbReference type="PROSITE-ProRule" id="PRU00409"/>
    </source>
</evidence>
<dbReference type="Pfam" id="PF02655">
    <property type="entry name" value="ATP-grasp_3"/>
    <property type="match status" value="1"/>
</dbReference>
<comment type="caution">
    <text evidence="6">The sequence shown here is derived from an EMBL/GenBank/DDBJ whole genome shotgun (WGS) entry which is preliminary data.</text>
</comment>
<dbReference type="InterPro" id="IPR013815">
    <property type="entry name" value="ATP_grasp_subdomain_1"/>
</dbReference>
<dbReference type="SUPFAM" id="SSF56059">
    <property type="entry name" value="Glutathione synthetase ATP-binding domain-like"/>
    <property type="match status" value="1"/>
</dbReference>
<dbReference type="Gene3D" id="3.40.50.20">
    <property type="match status" value="1"/>
</dbReference>
<dbReference type="PROSITE" id="PS50975">
    <property type="entry name" value="ATP_GRASP"/>
    <property type="match status" value="1"/>
</dbReference>
<proteinExistence type="predicted"/>
<dbReference type="InterPro" id="IPR052032">
    <property type="entry name" value="ATP-dep_AA_Ligase"/>
</dbReference>
<dbReference type="Gene3D" id="3.30.470.20">
    <property type="entry name" value="ATP-grasp fold, B domain"/>
    <property type="match status" value="1"/>
</dbReference>
<reference evidence="6 7" key="1">
    <citation type="submission" date="2024-09" db="EMBL/GenBank/DDBJ databases">
        <authorList>
            <person name="Sun Q."/>
            <person name="Mori K."/>
        </authorList>
    </citation>
    <scope>NUCLEOTIDE SEQUENCE [LARGE SCALE GENOMIC DNA]</scope>
    <source>
        <strain evidence="6 7">CGMCC 1.9126</strain>
    </source>
</reference>
<dbReference type="PANTHER" id="PTHR43585">
    <property type="entry name" value="FUMIPYRROLE BIOSYNTHESIS PROTEIN C"/>
    <property type="match status" value="1"/>
</dbReference>
<sequence length="402" mass="46795">MEVWIFNRIERKMTDYKNWLKDKEIVLINREKHRKDYSDFDKQITFKDFTFPSFHFLQERIKEKQMCGEDIYLVSTSERDLLPLSELRTEYNLYGQKFKEAELFRNKVEMKKKLKSIVKIPEFKEIESFLDIQKFIDKYDYPVVIKPISGAGSLNTHIIDSKEKLYEVLGNGLDKDMMIEKFINGDMYHVDGIYQNGELLISRPSVYINGCLAYQENKFLGSVMLDYAHPLFDRLNDEALKILDKLSSSEQAIVYHLELFHTNEDEIVFCEIASRVGGGRINDCFEKVTGVNLIGEWVKSQCNLPVRVKDENNKLAGWILIPPPKAGRIKKLEDIGYPEGMFFKDYYLHEGDYTNNPKISIECVVAMAVEGNSTNEIVAKLDKCNELFLSSIVIEEEITNED</sequence>
<evidence type="ECO:0000259" key="5">
    <source>
        <dbReference type="PROSITE" id="PS50975"/>
    </source>
</evidence>
<keyword evidence="1" id="KW-0436">Ligase</keyword>
<evidence type="ECO:0000313" key="7">
    <source>
        <dbReference type="Proteomes" id="UP001589738"/>
    </source>
</evidence>
<feature type="domain" description="ATP-grasp" evidence="5">
    <location>
        <begin position="110"/>
        <end position="302"/>
    </location>
</feature>
<dbReference type="Gene3D" id="3.30.1490.20">
    <property type="entry name" value="ATP-grasp fold, A domain"/>
    <property type="match status" value="1"/>
</dbReference>
<name>A0ABV6KY47_9BACI</name>
<organism evidence="6 7">
    <name type="scientific">Robertmurraya beringensis</name>
    <dbReference type="NCBI Taxonomy" id="641660"/>
    <lineage>
        <taxon>Bacteria</taxon>
        <taxon>Bacillati</taxon>
        <taxon>Bacillota</taxon>
        <taxon>Bacilli</taxon>
        <taxon>Bacillales</taxon>
        <taxon>Bacillaceae</taxon>
        <taxon>Robertmurraya</taxon>
    </lineage>
</organism>
<evidence type="ECO:0000256" key="2">
    <source>
        <dbReference type="ARBA" id="ARBA00022741"/>
    </source>
</evidence>
<dbReference type="InterPro" id="IPR003806">
    <property type="entry name" value="ATP-grasp_PylC-type"/>
</dbReference>
<keyword evidence="2 4" id="KW-0547">Nucleotide-binding</keyword>
<dbReference type="RefSeq" id="WP_160549709.1">
    <property type="nucleotide sequence ID" value="NZ_JBHLUU010000111.1"/>
</dbReference>
<accession>A0ABV6KY47</accession>
<dbReference type="InterPro" id="IPR011761">
    <property type="entry name" value="ATP-grasp"/>
</dbReference>
<gene>
    <name evidence="6" type="ORF">ACFFHF_16420</name>
</gene>
<evidence type="ECO:0000313" key="6">
    <source>
        <dbReference type="EMBL" id="MFC0476788.1"/>
    </source>
</evidence>
<evidence type="ECO:0000256" key="3">
    <source>
        <dbReference type="ARBA" id="ARBA00022840"/>
    </source>
</evidence>
<keyword evidence="3 4" id="KW-0067">ATP-binding</keyword>
<dbReference type="PANTHER" id="PTHR43585:SF2">
    <property type="entry name" value="ATP-GRASP ENZYME FSQD"/>
    <property type="match status" value="1"/>
</dbReference>
<evidence type="ECO:0000256" key="1">
    <source>
        <dbReference type="ARBA" id="ARBA00022598"/>
    </source>
</evidence>
<protein>
    <submittedName>
        <fullName evidence="6">Acetyl-CoA carboxylase biotin carboxylase subunit family protein</fullName>
    </submittedName>
</protein>
<dbReference type="Proteomes" id="UP001589738">
    <property type="component" value="Unassembled WGS sequence"/>
</dbReference>
<dbReference type="EMBL" id="JBHLUU010000111">
    <property type="protein sequence ID" value="MFC0476788.1"/>
    <property type="molecule type" value="Genomic_DNA"/>
</dbReference>